<feature type="domain" description="Tn3 transposase DDE" evidence="1">
    <location>
        <begin position="2"/>
        <end position="142"/>
    </location>
</feature>
<proteinExistence type="predicted"/>
<keyword evidence="3" id="KW-1185">Reference proteome</keyword>
<dbReference type="InterPro" id="IPR002513">
    <property type="entry name" value="Tn3_Tnp_DDE_dom"/>
</dbReference>
<name>A0ABT0YAJ2_9ACTN</name>
<evidence type="ECO:0000313" key="3">
    <source>
        <dbReference type="Proteomes" id="UP001523216"/>
    </source>
</evidence>
<protein>
    <submittedName>
        <fullName evidence="2">Transposase</fullName>
    </submittedName>
</protein>
<evidence type="ECO:0000313" key="2">
    <source>
        <dbReference type="EMBL" id="MCM4082502.1"/>
    </source>
</evidence>
<sequence>MWDDLRRVAASVQGGHAIAALVVGKLCSSKRQQNALTSAIKKYGALRRTVYATRYLADGTYRRRIARQLNKGENLHALRRSPLAYASEGALRHRHHEQQTEQMWCLTLATNAIVCWSTEYHGLGVAALRRTGRQVDDEVLARPTTRTCISTAPLRRHRW</sequence>
<gene>
    <name evidence="2" type="ORF">LXN57_33540</name>
</gene>
<reference evidence="2 3" key="1">
    <citation type="submission" date="2022-06" db="EMBL/GenBank/DDBJ databases">
        <title>Actinoplanes abujensis sp. nov., isolated from Nigerian arid soil.</title>
        <authorList>
            <person name="Ding P."/>
        </authorList>
    </citation>
    <scope>NUCLEOTIDE SEQUENCE [LARGE SCALE GENOMIC DNA]</scope>
    <source>
        <strain evidence="3">TRM88002</strain>
    </source>
</reference>
<organism evidence="2 3">
    <name type="scientific">Paractinoplanes hotanensis</name>
    <dbReference type="NCBI Taxonomy" id="2906497"/>
    <lineage>
        <taxon>Bacteria</taxon>
        <taxon>Bacillati</taxon>
        <taxon>Actinomycetota</taxon>
        <taxon>Actinomycetes</taxon>
        <taxon>Micromonosporales</taxon>
        <taxon>Micromonosporaceae</taxon>
        <taxon>Paractinoplanes</taxon>
    </lineage>
</organism>
<dbReference type="Proteomes" id="UP001523216">
    <property type="component" value="Unassembled WGS sequence"/>
</dbReference>
<comment type="caution">
    <text evidence="2">The sequence shown here is derived from an EMBL/GenBank/DDBJ whole genome shotgun (WGS) entry which is preliminary data.</text>
</comment>
<accession>A0ABT0YAJ2</accession>
<dbReference type="EMBL" id="JAMQOL010000049">
    <property type="protein sequence ID" value="MCM4082502.1"/>
    <property type="molecule type" value="Genomic_DNA"/>
</dbReference>
<dbReference type="Pfam" id="PF01526">
    <property type="entry name" value="DDE_Tnp_Tn3"/>
    <property type="match status" value="1"/>
</dbReference>
<evidence type="ECO:0000259" key="1">
    <source>
        <dbReference type="Pfam" id="PF01526"/>
    </source>
</evidence>